<keyword evidence="3" id="KW-0747">Spliceosome</keyword>
<sequence length="296" mass="35125">MIYPPPEIKNIVDKTADYVARSGPQFEERIREREKHNPKFCFLNPSDPYRAYYDFKMQEVREGRATEKKVEESKPEQAAAPTAIPSKPVPKEPPHYEFVAFMPSISAQDLDILKLTAQFIARNGREFMMQLTKREMRNYQFDFLRSNHSLFPYFTKLVEQYTKVLMPPANLNERLRENVEDKFTILDRITERVEYRLYQEEEKKKAEEEADQERIAYASIDWHDFVIVDTVEFVEADERMNLNPPLRLEDLENMSLSQKKAALMFETQQNTAQPQTEDDEMEVEMDMDEDMDMEDD</sequence>
<dbReference type="SUPFAM" id="SSF109905">
    <property type="entry name" value="Surp module (SWAP domain)"/>
    <property type="match status" value="2"/>
</dbReference>
<dbReference type="Pfam" id="PF01805">
    <property type="entry name" value="Surp"/>
    <property type="match status" value="2"/>
</dbReference>
<dbReference type="FunFam" id="1.10.10.790:FF:000002">
    <property type="entry name" value="Splicing factor 3A subunit 1"/>
    <property type="match status" value="1"/>
</dbReference>
<protein>
    <recommendedName>
        <fullName evidence="8">SURP motif domain-containing protein</fullName>
    </recommendedName>
</protein>
<dbReference type="InterPro" id="IPR022030">
    <property type="entry name" value="SF3A1_dom"/>
</dbReference>
<dbReference type="InterPro" id="IPR000061">
    <property type="entry name" value="Surp"/>
</dbReference>
<dbReference type="InterPro" id="IPR035967">
    <property type="entry name" value="SWAP/Surp_sf"/>
</dbReference>
<evidence type="ECO:0000313" key="10">
    <source>
        <dbReference type="Proteomes" id="UP000318582"/>
    </source>
</evidence>
<evidence type="ECO:0000256" key="5">
    <source>
        <dbReference type="ARBA" id="ARBA00023187"/>
    </source>
</evidence>
<dbReference type="GO" id="GO:0005686">
    <property type="term" value="C:U2 snRNP"/>
    <property type="evidence" value="ECO:0007669"/>
    <property type="project" value="TreeGrafter"/>
</dbReference>
<feature type="domain" description="SURP motif" evidence="8">
    <location>
        <begin position="11"/>
        <end position="53"/>
    </location>
</feature>
<dbReference type="PANTHER" id="PTHR15316">
    <property type="entry name" value="SPLICEOSOME ASSOCIATED PROTEIN 114/SWAP SPLICING FACTOR-RELATED"/>
    <property type="match status" value="1"/>
</dbReference>
<evidence type="ECO:0000256" key="1">
    <source>
        <dbReference type="ARBA" id="ARBA00004123"/>
    </source>
</evidence>
<dbReference type="InterPro" id="IPR045146">
    <property type="entry name" value="SF3A1"/>
</dbReference>
<evidence type="ECO:0000256" key="3">
    <source>
        <dbReference type="ARBA" id="ARBA00022728"/>
    </source>
</evidence>
<evidence type="ECO:0000313" key="9">
    <source>
        <dbReference type="EMBL" id="TPX56013.1"/>
    </source>
</evidence>
<feature type="region of interest" description="Disordered" evidence="7">
    <location>
        <begin position="64"/>
        <end position="87"/>
    </location>
</feature>
<dbReference type="STRING" id="109895.A0A507DW95"/>
<accession>A0A507DW95</accession>
<organism evidence="9 10">
    <name type="scientific">Powellomyces hirtus</name>
    <dbReference type="NCBI Taxonomy" id="109895"/>
    <lineage>
        <taxon>Eukaryota</taxon>
        <taxon>Fungi</taxon>
        <taxon>Fungi incertae sedis</taxon>
        <taxon>Chytridiomycota</taxon>
        <taxon>Chytridiomycota incertae sedis</taxon>
        <taxon>Chytridiomycetes</taxon>
        <taxon>Spizellomycetales</taxon>
        <taxon>Powellomycetaceae</taxon>
        <taxon>Powellomyces</taxon>
    </lineage>
</organism>
<dbReference type="GO" id="GO:0003723">
    <property type="term" value="F:RNA binding"/>
    <property type="evidence" value="ECO:0007669"/>
    <property type="project" value="InterPro"/>
</dbReference>
<feature type="compositionally biased region" description="Acidic residues" evidence="7">
    <location>
        <begin position="276"/>
        <end position="296"/>
    </location>
</feature>
<keyword evidence="5" id="KW-0508">mRNA splicing</keyword>
<evidence type="ECO:0000256" key="4">
    <source>
        <dbReference type="ARBA" id="ARBA00022737"/>
    </source>
</evidence>
<feature type="region of interest" description="Disordered" evidence="7">
    <location>
        <begin position="268"/>
        <end position="296"/>
    </location>
</feature>
<keyword evidence="10" id="KW-1185">Reference proteome</keyword>
<dbReference type="FunFam" id="1.10.10.790:FF:000001">
    <property type="entry name" value="Splicing factor 3a, subunit 1"/>
    <property type="match status" value="1"/>
</dbReference>
<reference evidence="9 10" key="1">
    <citation type="journal article" date="2019" name="Sci. Rep.">
        <title>Comparative genomics of chytrid fungi reveal insights into the obligate biotrophic and pathogenic lifestyle of Synchytrium endobioticum.</title>
        <authorList>
            <person name="van de Vossenberg B.T.L.H."/>
            <person name="Warris S."/>
            <person name="Nguyen H.D.T."/>
            <person name="van Gent-Pelzer M.P.E."/>
            <person name="Joly D.L."/>
            <person name="van de Geest H.C."/>
            <person name="Bonants P.J.M."/>
            <person name="Smith D.S."/>
            <person name="Levesque C.A."/>
            <person name="van der Lee T.A.J."/>
        </authorList>
    </citation>
    <scope>NUCLEOTIDE SEQUENCE [LARGE SCALE GENOMIC DNA]</scope>
    <source>
        <strain evidence="9 10">CBS 809.83</strain>
    </source>
</reference>
<dbReference type="EMBL" id="QEAQ01000088">
    <property type="protein sequence ID" value="TPX56013.1"/>
    <property type="molecule type" value="Genomic_DNA"/>
</dbReference>
<dbReference type="Pfam" id="PF12230">
    <property type="entry name" value="PRP21_like_P"/>
    <property type="match status" value="1"/>
</dbReference>
<name>A0A507DW95_9FUNG</name>
<dbReference type="PROSITE" id="PS50128">
    <property type="entry name" value="SURP"/>
    <property type="match status" value="2"/>
</dbReference>
<dbReference type="GO" id="GO:0000381">
    <property type="term" value="P:regulation of alternative mRNA splicing, via spliceosome"/>
    <property type="evidence" value="ECO:0007669"/>
    <property type="project" value="TreeGrafter"/>
</dbReference>
<proteinExistence type="predicted"/>
<dbReference type="AlphaFoldDB" id="A0A507DW95"/>
<keyword evidence="2" id="KW-0507">mRNA processing</keyword>
<evidence type="ECO:0000256" key="2">
    <source>
        <dbReference type="ARBA" id="ARBA00022664"/>
    </source>
</evidence>
<dbReference type="GO" id="GO:0071013">
    <property type="term" value="C:catalytic step 2 spliceosome"/>
    <property type="evidence" value="ECO:0007669"/>
    <property type="project" value="TreeGrafter"/>
</dbReference>
<dbReference type="GO" id="GO:0071004">
    <property type="term" value="C:U2-type prespliceosome"/>
    <property type="evidence" value="ECO:0007669"/>
    <property type="project" value="TreeGrafter"/>
</dbReference>
<comment type="caution">
    <text evidence="9">The sequence shown here is derived from an EMBL/GenBank/DDBJ whole genome shotgun (WGS) entry which is preliminary data.</text>
</comment>
<dbReference type="SMART" id="SM00648">
    <property type="entry name" value="SWAP"/>
    <property type="match status" value="2"/>
</dbReference>
<evidence type="ECO:0000256" key="7">
    <source>
        <dbReference type="SAM" id="MobiDB-lite"/>
    </source>
</evidence>
<evidence type="ECO:0000256" key="6">
    <source>
        <dbReference type="ARBA" id="ARBA00023242"/>
    </source>
</evidence>
<evidence type="ECO:0000259" key="8">
    <source>
        <dbReference type="PROSITE" id="PS50128"/>
    </source>
</evidence>
<comment type="subcellular location">
    <subcellularLocation>
        <location evidence="1">Nucleus</location>
    </subcellularLocation>
</comment>
<dbReference type="PANTHER" id="PTHR15316:SF1">
    <property type="entry name" value="SPLICING FACTOR 3A SUBUNIT 1"/>
    <property type="match status" value="1"/>
</dbReference>
<feature type="domain" description="SURP motif" evidence="8">
    <location>
        <begin position="112"/>
        <end position="154"/>
    </location>
</feature>
<keyword evidence="4" id="KW-0677">Repeat</keyword>
<dbReference type="GO" id="GO:0045292">
    <property type="term" value="P:mRNA cis splicing, via spliceosome"/>
    <property type="evidence" value="ECO:0007669"/>
    <property type="project" value="InterPro"/>
</dbReference>
<dbReference type="Proteomes" id="UP000318582">
    <property type="component" value="Unassembled WGS sequence"/>
</dbReference>
<feature type="compositionally biased region" description="Basic and acidic residues" evidence="7">
    <location>
        <begin position="64"/>
        <end position="75"/>
    </location>
</feature>
<gene>
    <name evidence="9" type="ORF">PhCBS80983_g04875</name>
</gene>
<dbReference type="Gene3D" id="1.10.10.790">
    <property type="entry name" value="Surp module"/>
    <property type="match status" value="2"/>
</dbReference>
<keyword evidence="6" id="KW-0539">Nucleus</keyword>